<dbReference type="GO" id="GO:0009306">
    <property type="term" value="P:protein secretion"/>
    <property type="evidence" value="ECO:0007669"/>
    <property type="project" value="InterPro"/>
</dbReference>
<dbReference type="Gene3D" id="1.20.1150.12">
    <property type="entry name" value="Endoplasmic reticulum resident protein 29, C-terminal domain"/>
    <property type="match status" value="1"/>
</dbReference>
<feature type="signal peptide" evidence="2">
    <location>
        <begin position="1"/>
        <end position="21"/>
    </location>
</feature>
<protein>
    <recommendedName>
        <fullName evidence="7">Endoplasmic reticulum resident protein 29</fullName>
    </recommendedName>
</protein>
<sequence length="247" mass="28281">MLKLQSLVVLIGLVVLGPVEGNVKGAAILDENNFDRVISRFDNVLVKFDAVYPYGDKHDAFKHVAEEMKDSDDILFVTIGIKDFGEHDNQKLAERFGIKTKNDWPALRLFVKGEDEPFSMSNKHVWSEDQIKKFIREHSNVYLGLQGCLEKFDMLAAEFAGSSLYKQSILEKTEQEAEKIQNEAEKKTAKTYIKYMTKAIEKETFIEDEKRRLNKILTEGKIKADKKQDLQLRANILASFSAQKSEL</sequence>
<evidence type="ECO:0000256" key="1">
    <source>
        <dbReference type="ARBA" id="ARBA00022824"/>
    </source>
</evidence>
<dbReference type="InterPro" id="IPR036249">
    <property type="entry name" value="Thioredoxin-like_sf"/>
</dbReference>
<dbReference type="InterPro" id="IPR036356">
    <property type="entry name" value="ERp29_C_sf"/>
</dbReference>
<dbReference type="InterPro" id="IPR011679">
    <property type="entry name" value="ERp29_C"/>
</dbReference>
<dbReference type="PANTHER" id="PTHR12211:SF0">
    <property type="entry name" value="ENDOPLASMIC RETICULUM RESIDENT PROTEIN 29"/>
    <property type="match status" value="1"/>
</dbReference>
<evidence type="ECO:0000259" key="4">
    <source>
        <dbReference type="Pfam" id="PF07912"/>
    </source>
</evidence>
<dbReference type="InterPro" id="IPR012883">
    <property type="entry name" value="ERp29_N"/>
</dbReference>
<dbReference type="Pfam" id="PF07912">
    <property type="entry name" value="ERp29_N"/>
    <property type="match status" value="1"/>
</dbReference>
<feature type="chain" id="PRO_5040214908" description="Endoplasmic reticulum resident protein 29" evidence="2">
    <location>
        <begin position="22"/>
        <end position="247"/>
    </location>
</feature>
<accession>A0A9P0DMB3</accession>
<dbReference type="OrthoDB" id="417262at2759"/>
<dbReference type="Pfam" id="PF07749">
    <property type="entry name" value="ERp29"/>
    <property type="match status" value="1"/>
</dbReference>
<organism evidence="5 6">
    <name type="scientific">Ceutorhynchus assimilis</name>
    <name type="common">cabbage seed weevil</name>
    <dbReference type="NCBI Taxonomy" id="467358"/>
    <lineage>
        <taxon>Eukaryota</taxon>
        <taxon>Metazoa</taxon>
        <taxon>Ecdysozoa</taxon>
        <taxon>Arthropoda</taxon>
        <taxon>Hexapoda</taxon>
        <taxon>Insecta</taxon>
        <taxon>Pterygota</taxon>
        <taxon>Neoptera</taxon>
        <taxon>Endopterygota</taxon>
        <taxon>Coleoptera</taxon>
        <taxon>Polyphaga</taxon>
        <taxon>Cucujiformia</taxon>
        <taxon>Curculionidae</taxon>
        <taxon>Ceutorhynchinae</taxon>
        <taxon>Ceutorhynchus</taxon>
    </lineage>
</organism>
<dbReference type="SUPFAM" id="SSF52833">
    <property type="entry name" value="Thioredoxin-like"/>
    <property type="match status" value="1"/>
</dbReference>
<name>A0A9P0DMB3_9CUCU</name>
<gene>
    <name evidence="5" type="ORF">CEUTPL_LOCUS11199</name>
</gene>
<dbReference type="SUPFAM" id="SSF47933">
    <property type="entry name" value="ERP29 C domain-like"/>
    <property type="match status" value="1"/>
</dbReference>
<proteinExistence type="predicted"/>
<reference evidence="5" key="1">
    <citation type="submission" date="2022-01" db="EMBL/GenBank/DDBJ databases">
        <authorList>
            <person name="King R."/>
        </authorList>
    </citation>
    <scope>NUCLEOTIDE SEQUENCE</scope>
</reference>
<keyword evidence="6" id="KW-1185">Reference proteome</keyword>
<feature type="domain" description="ERp29 N-terminal" evidence="4">
    <location>
        <begin position="23"/>
        <end position="145"/>
    </location>
</feature>
<dbReference type="EMBL" id="OU892282">
    <property type="protein sequence ID" value="CAH1132705.1"/>
    <property type="molecule type" value="Genomic_DNA"/>
</dbReference>
<keyword evidence="2" id="KW-0732">Signal</keyword>
<feature type="domain" description="Endoplasmic reticulum resident protein 29 C-terminal" evidence="3">
    <location>
        <begin position="147"/>
        <end position="240"/>
    </location>
</feature>
<evidence type="ECO:0000313" key="5">
    <source>
        <dbReference type="EMBL" id="CAH1132705.1"/>
    </source>
</evidence>
<dbReference type="GO" id="GO:0005788">
    <property type="term" value="C:endoplasmic reticulum lumen"/>
    <property type="evidence" value="ECO:0007669"/>
    <property type="project" value="InterPro"/>
</dbReference>
<dbReference type="PANTHER" id="PTHR12211">
    <property type="entry name" value="ENDOPLASMIC RETICULUM PROTEIN ERP29"/>
    <property type="match status" value="1"/>
</dbReference>
<evidence type="ECO:0008006" key="7">
    <source>
        <dbReference type="Google" id="ProtNLM"/>
    </source>
</evidence>
<dbReference type="InterPro" id="IPR016855">
    <property type="entry name" value="ERp29"/>
</dbReference>
<evidence type="ECO:0000256" key="2">
    <source>
        <dbReference type="SAM" id="SignalP"/>
    </source>
</evidence>
<dbReference type="Proteomes" id="UP001152799">
    <property type="component" value="Chromosome 6"/>
</dbReference>
<dbReference type="AlphaFoldDB" id="A0A9P0DMB3"/>
<keyword evidence="1" id="KW-0256">Endoplasmic reticulum</keyword>
<evidence type="ECO:0000259" key="3">
    <source>
        <dbReference type="Pfam" id="PF07749"/>
    </source>
</evidence>
<evidence type="ECO:0000313" key="6">
    <source>
        <dbReference type="Proteomes" id="UP001152799"/>
    </source>
</evidence>
<dbReference type="Gene3D" id="3.40.30.10">
    <property type="entry name" value="Glutaredoxin"/>
    <property type="match status" value="1"/>
</dbReference>